<protein>
    <submittedName>
        <fullName evidence="2">ATPase</fullName>
    </submittedName>
</protein>
<dbReference type="EMBL" id="JRPN01000014">
    <property type="protein sequence ID" value="KGT78820.1"/>
    <property type="molecule type" value="Genomic_DNA"/>
</dbReference>
<name>A0A0A3XWS4_BRAJP</name>
<dbReference type="PANTHER" id="PTHR30121">
    <property type="entry name" value="UNCHARACTERIZED PROTEIN YJGR-RELATED"/>
    <property type="match status" value="1"/>
</dbReference>
<dbReference type="SUPFAM" id="SSF52540">
    <property type="entry name" value="P-loop containing nucleoside triphosphate hydrolases"/>
    <property type="match status" value="1"/>
</dbReference>
<dbReference type="Gene3D" id="3.40.50.300">
    <property type="entry name" value="P-loop containing nucleotide triphosphate hydrolases"/>
    <property type="match status" value="2"/>
</dbReference>
<evidence type="ECO:0000313" key="2">
    <source>
        <dbReference type="EMBL" id="KGT78820.1"/>
    </source>
</evidence>
<dbReference type="Proteomes" id="UP000030377">
    <property type="component" value="Unassembled WGS sequence"/>
</dbReference>
<dbReference type="AlphaFoldDB" id="A0A0A3XWS4"/>
<comment type="caution">
    <text evidence="2">The sequence shown here is derived from an EMBL/GenBank/DDBJ whole genome shotgun (WGS) entry which is preliminary data.</text>
</comment>
<accession>A0A0A3XWS4</accession>
<gene>
    <name evidence="2" type="ORF">MA20_15745</name>
</gene>
<reference evidence="2 3" key="1">
    <citation type="submission" date="2014-09" db="EMBL/GenBank/DDBJ databases">
        <title>Draft genome of Bradyrhizobium japonicum Is-34.</title>
        <authorList>
            <person name="Tsurumaru H."/>
            <person name="Yamakawa T."/>
            <person name="Hashimoto S."/>
            <person name="Okizaki K."/>
            <person name="Kanesaki Y."/>
            <person name="Yoshikawa H."/>
            <person name="Yajima S."/>
        </authorList>
    </citation>
    <scope>NUCLEOTIDE SEQUENCE [LARGE SCALE GENOMIC DNA]</scope>
    <source>
        <strain evidence="2 3">Is-34</strain>
    </source>
</reference>
<dbReference type="STRING" id="375.BKD09_RS35035"/>
<proteinExistence type="predicted"/>
<dbReference type="Pfam" id="PF05872">
    <property type="entry name" value="HerA_C"/>
    <property type="match status" value="1"/>
</dbReference>
<dbReference type="InterPro" id="IPR033186">
    <property type="entry name" value="HerA_C"/>
</dbReference>
<sequence>MTAQDSKLGDTDDKIFVGKGDEQAWLTLALANRHGLVTGATGTGKTVSLQVMAEGFARAGVPVFAADIKGDLSGISEVGEAKDFIVKRATEMGLTFQPDQFSTVFWDVFGEQGHPVRATVTEMGPLLLARMLDLNDVQEGVLNVAFRVADDNGLTLIDMKDLRALLDAIVPDAGKKGADAEESPLADIKKEAQGFGNVTKATVGTIQRQLLVLENQGGTKFFGEPALTLKDFMKTDRDGRGMVNILVADKLLQSPRLYATFLLWMLSELFEELPEAGDLPKPKLVFFFDEAHLLFNDAPKALMDKIEQVVRLIRSKGVGVYFVTQNPIDVPDRVLGQLGNRVQHALRAFTPRDQKAVAAAAQTFRPNPKLDTAKVIMELGKGEALVSFLEGNGTPTMVERVMIRPPSARIGSITPEERKAIMDASPVKGKYDTAVDAESAYEMIQKRIAGTAATADAGAADGGGGGILGQIGSMVGTIFGTNVKRGRLSAGQVIARDVTRSVTNQVIGGMAANLGKSVAGQLGGSIGRTLVRGALGGLLRR</sequence>
<feature type="domain" description="Helicase HerA-like C-terminal" evidence="1">
    <location>
        <begin position="17"/>
        <end position="524"/>
    </location>
</feature>
<evidence type="ECO:0000259" key="1">
    <source>
        <dbReference type="Pfam" id="PF05872"/>
    </source>
</evidence>
<dbReference type="RefSeq" id="WP_028159708.1">
    <property type="nucleotide sequence ID" value="NZ_CP126005.1"/>
</dbReference>
<evidence type="ECO:0000313" key="3">
    <source>
        <dbReference type="Proteomes" id="UP000030377"/>
    </source>
</evidence>
<dbReference type="InterPro" id="IPR051162">
    <property type="entry name" value="T4SS_component"/>
</dbReference>
<dbReference type="InterPro" id="IPR027417">
    <property type="entry name" value="P-loop_NTPase"/>
</dbReference>
<organism evidence="2 3">
    <name type="scientific">Bradyrhizobium japonicum</name>
    <dbReference type="NCBI Taxonomy" id="375"/>
    <lineage>
        <taxon>Bacteria</taxon>
        <taxon>Pseudomonadati</taxon>
        <taxon>Pseudomonadota</taxon>
        <taxon>Alphaproteobacteria</taxon>
        <taxon>Hyphomicrobiales</taxon>
        <taxon>Nitrobacteraceae</taxon>
        <taxon>Bradyrhizobium</taxon>
    </lineage>
</organism>
<dbReference type="eggNOG" id="COG0433">
    <property type="taxonomic scope" value="Bacteria"/>
</dbReference>
<dbReference type="PANTHER" id="PTHR30121:SF6">
    <property type="entry name" value="SLR6007 PROTEIN"/>
    <property type="match status" value="1"/>
</dbReference>